<protein>
    <recommendedName>
        <fullName evidence="3">Methyltransferase type 11 domain-containing protein</fullName>
    </recommendedName>
</protein>
<name>A0A1W9HXQ0_9HYPH</name>
<sequence length="189" mass="21463">MHFWDAYWGLSEEQCPCDIHFTQWLKEIGVKHSTLYHFGSGGHHHVGVECARDGLGNVCLSITAAPQEYDDYVKLLIENPEVSKHYVCYFGDIYTLNARLLPPLDVVTLFHLREFRTEKNDAYGALTDLEVGLELAKVTRPGGWFLFYTGSYAWNSAEKDVAELVSRGIIEPAGSYKTLLLYKRTTKPV</sequence>
<dbReference type="Proteomes" id="UP000192872">
    <property type="component" value="Unassembled WGS sequence"/>
</dbReference>
<evidence type="ECO:0000313" key="1">
    <source>
        <dbReference type="EMBL" id="OQW52087.1"/>
    </source>
</evidence>
<reference evidence="1 2" key="1">
    <citation type="journal article" date="2017" name="Water Res.">
        <title>Comammox in drinking water systems.</title>
        <authorList>
            <person name="Wang Y."/>
            <person name="Ma L."/>
            <person name="Mao Y."/>
            <person name="Jiang X."/>
            <person name="Xia Y."/>
            <person name="Yu K."/>
            <person name="Li B."/>
            <person name="Zhang T."/>
        </authorList>
    </citation>
    <scope>NUCLEOTIDE SEQUENCE [LARGE SCALE GENOMIC DNA]</scope>
    <source>
        <strain evidence="1">SG_bin8</strain>
    </source>
</reference>
<proteinExistence type="predicted"/>
<gene>
    <name evidence="1" type="ORF">A4S15_08975</name>
</gene>
<dbReference type="EMBL" id="LWDL01000016">
    <property type="protein sequence ID" value="OQW52087.1"/>
    <property type="molecule type" value="Genomic_DNA"/>
</dbReference>
<organism evidence="1 2">
    <name type="scientific">Candidatus Raskinella chloraquaticus</name>
    <dbReference type="NCBI Taxonomy" id="1951219"/>
    <lineage>
        <taxon>Bacteria</taxon>
        <taxon>Pseudomonadati</taxon>
        <taxon>Pseudomonadota</taxon>
        <taxon>Alphaproteobacteria</taxon>
        <taxon>Hyphomicrobiales</taxon>
        <taxon>Phreatobacteraceae</taxon>
        <taxon>Candidatus Raskinella</taxon>
    </lineage>
</organism>
<evidence type="ECO:0000313" key="2">
    <source>
        <dbReference type="Proteomes" id="UP000192872"/>
    </source>
</evidence>
<dbReference type="AlphaFoldDB" id="A0A1W9HXQ0"/>
<evidence type="ECO:0008006" key="3">
    <source>
        <dbReference type="Google" id="ProtNLM"/>
    </source>
</evidence>
<comment type="caution">
    <text evidence="1">The sequence shown here is derived from an EMBL/GenBank/DDBJ whole genome shotgun (WGS) entry which is preliminary data.</text>
</comment>
<accession>A0A1W9HXQ0</accession>